<comment type="caution">
    <text evidence="2">The sequence shown here is derived from an EMBL/GenBank/DDBJ whole genome shotgun (WGS) entry which is preliminary data.</text>
</comment>
<gene>
    <name evidence="2" type="ORF">theurythT_21630</name>
</gene>
<organism evidence="2 3">
    <name type="scientific">Thalassotalea eurytherma</name>
    <dbReference type="NCBI Taxonomy" id="1144278"/>
    <lineage>
        <taxon>Bacteria</taxon>
        <taxon>Pseudomonadati</taxon>
        <taxon>Pseudomonadota</taxon>
        <taxon>Gammaproteobacteria</taxon>
        <taxon>Alteromonadales</taxon>
        <taxon>Colwelliaceae</taxon>
        <taxon>Thalassotalea</taxon>
    </lineage>
</organism>
<reference evidence="2 3" key="1">
    <citation type="submission" date="2023-03" db="EMBL/GenBank/DDBJ databases">
        <title>Draft genome sequence of Thalassotalea eurytherma JCM 18482T.</title>
        <authorList>
            <person name="Sawabe T."/>
        </authorList>
    </citation>
    <scope>NUCLEOTIDE SEQUENCE [LARGE SCALE GENOMIC DNA]</scope>
    <source>
        <strain evidence="2 3">JCM 18482</strain>
    </source>
</reference>
<dbReference type="Pfam" id="PF01872">
    <property type="entry name" value="RibD_C"/>
    <property type="match status" value="1"/>
</dbReference>
<dbReference type="GO" id="GO:0016301">
    <property type="term" value="F:kinase activity"/>
    <property type="evidence" value="ECO:0007669"/>
    <property type="project" value="UniProtKB-KW"/>
</dbReference>
<dbReference type="InterPro" id="IPR050765">
    <property type="entry name" value="Riboflavin_Biosynth_HTPR"/>
</dbReference>
<evidence type="ECO:0000259" key="1">
    <source>
        <dbReference type="Pfam" id="PF01872"/>
    </source>
</evidence>
<feature type="domain" description="Bacterial bifunctional deaminase-reductase C-terminal" evidence="1">
    <location>
        <begin position="4"/>
        <end position="165"/>
    </location>
</feature>
<dbReference type="EMBL" id="BSSU01000010">
    <property type="protein sequence ID" value="GLX82711.1"/>
    <property type="molecule type" value="Genomic_DNA"/>
</dbReference>
<proteinExistence type="predicted"/>
<sequence length="179" mass="20179">MKNIVYIATSLDGYIADKHGGIDWLDEFENPEQEDMGFAKHMASIDALVMGKNTLDVVLSFGGDWPYSKPVFVLSNSMSSVPESLQDNVFIVSGDIKHIVNMLHKQGFKNLYIDGGQVIQQFLQAELIDEMVITTIPTLLGDGARLFGSLLQFQRFTLVDSTVYLNALVQNRYRRKKRD</sequence>
<dbReference type="InterPro" id="IPR024072">
    <property type="entry name" value="DHFR-like_dom_sf"/>
</dbReference>
<dbReference type="InterPro" id="IPR002734">
    <property type="entry name" value="RibDG_C"/>
</dbReference>
<name>A0ABQ6H755_9GAMM</name>
<dbReference type="Proteomes" id="UP001157133">
    <property type="component" value="Unassembled WGS sequence"/>
</dbReference>
<protein>
    <submittedName>
        <fullName evidence="2">Diacylglycerol kinase</fullName>
    </submittedName>
</protein>
<dbReference type="PANTHER" id="PTHR38011:SF11">
    <property type="entry name" value="2,5-DIAMINO-6-RIBOSYLAMINO-4(3H)-PYRIMIDINONE 5'-PHOSPHATE REDUCTASE"/>
    <property type="match status" value="1"/>
</dbReference>
<keyword evidence="2" id="KW-0808">Transferase</keyword>
<keyword evidence="2" id="KW-0418">Kinase</keyword>
<keyword evidence="3" id="KW-1185">Reference proteome</keyword>
<dbReference type="PANTHER" id="PTHR38011">
    <property type="entry name" value="DIHYDROFOLATE REDUCTASE FAMILY PROTEIN (AFU_ORTHOLOGUE AFUA_8G06820)"/>
    <property type="match status" value="1"/>
</dbReference>
<dbReference type="RefSeq" id="WP_284208082.1">
    <property type="nucleotide sequence ID" value="NZ_BSSU01000010.1"/>
</dbReference>
<dbReference type="SUPFAM" id="SSF53597">
    <property type="entry name" value="Dihydrofolate reductase-like"/>
    <property type="match status" value="1"/>
</dbReference>
<dbReference type="Gene3D" id="3.40.430.10">
    <property type="entry name" value="Dihydrofolate Reductase, subunit A"/>
    <property type="match status" value="1"/>
</dbReference>
<evidence type="ECO:0000313" key="3">
    <source>
        <dbReference type="Proteomes" id="UP001157133"/>
    </source>
</evidence>
<evidence type="ECO:0000313" key="2">
    <source>
        <dbReference type="EMBL" id="GLX82711.1"/>
    </source>
</evidence>
<accession>A0ABQ6H755</accession>